<protein>
    <recommendedName>
        <fullName evidence="9">LrgB-like protein</fullName>
    </recommendedName>
</protein>
<evidence type="ECO:0000256" key="6">
    <source>
        <dbReference type="SAM" id="Phobius"/>
    </source>
</evidence>
<feature type="transmembrane region" description="Helical" evidence="6">
    <location>
        <begin position="142"/>
        <end position="161"/>
    </location>
</feature>
<comment type="caution">
    <text evidence="7">The sequence shown here is derived from an EMBL/GenBank/DDBJ whole genome shotgun (WGS) entry which is preliminary data.</text>
</comment>
<comment type="subcellular location">
    <subcellularLocation>
        <location evidence="1">Membrane</location>
        <topology evidence="1">Multi-pass membrane protein</topology>
    </subcellularLocation>
</comment>
<dbReference type="EMBL" id="JAQQWN010000009">
    <property type="protein sequence ID" value="KAK8065582.1"/>
    <property type="molecule type" value="Genomic_DNA"/>
</dbReference>
<evidence type="ECO:0000256" key="5">
    <source>
        <dbReference type="SAM" id="MobiDB-lite"/>
    </source>
</evidence>
<feature type="compositionally biased region" description="Low complexity" evidence="5">
    <location>
        <begin position="504"/>
        <end position="515"/>
    </location>
</feature>
<keyword evidence="3 6" id="KW-1133">Transmembrane helix</keyword>
<dbReference type="InterPro" id="IPR007300">
    <property type="entry name" value="CidB/LrgB"/>
</dbReference>
<evidence type="ECO:0000256" key="1">
    <source>
        <dbReference type="ARBA" id="ARBA00004141"/>
    </source>
</evidence>
<feature type="transmembrane region" description="Helical" evidence="6">
    <location>
        <begin position="388"/>
        <end position="410"/>
    </location>
</feature>
<evidence type="ECO:0000313" key="8">
    <source>
        <dbReference type="Proteomes" id="UP001433268"/>
    </source>
</evidence>
<proteinExistence type="predicted"/>
<dbReference type="Pfam" id="PF04172">
    <property type="entry name" value="LrgB"/>
    <property type="match status" value="2"/>
</dbReference>
<feature type="transmembrane region" description="Helical" evidence="6">
    <location>
        <begin position="355"/>
        <end position="376"/>
    </location>
</feature>
<organism evidence="7 8">
    <name type="scientific">Apiospora hydei</name>
    <dbReference type="NCBI Taxonomy" id="1337664"/>
    <lineage>
        <taxon>Eukaryota</taxon>
        <taxon>Fungi</taxon>
        <taxon>Dikarya</taxon>
        <taxon>Ascomycota</taxon>
        <taxon>Pezizomycotina</taxon>
        <taxon>Sordariomycetes</taxon>
        <taxon>Xylariomycetidae</taxon>
        <taxon>Amphisphaeriales</taxon>
        <taxon>Apiosporaceae</taxon>
        <taxon>Apiospora</taxon>
    </lineage>
</organism>
<dbReference type="Proteomes" id="UP001433268">
    <property type="component" value="Unassembled WGS sequence"/>
</dbReference>
<feature type="transmembrane region" description="Helical" evidence="6">
    <location>
        <begin position="239"/>
        <end position="259"/>
    </location>
</feature>
<reference evidence="7 8" key="1">
    <citation type="submission" date="2023-01" db="EMBL/GenBank/DDBJ databases">
        <title>Analysis of 21 Apiospora genomes using comparative genomics revels a genus with tremendous synthesis potential of carbohydrate active enzymes and secondary metabolites.</title>
        <authorList>
            <person name="Sorensen T."/>
        </authorList>
    </citation>
    <scope>NUCLEOTIDE SEQUENCE [LARGE SCALE GENOMIC DNA]</scope>
    <source>
        <strain evidence="7 8">CBS 114990</strain>
    </source>
</reference>
<feature type="transmembrane region" description="Helical" evidence="6">
    <location>
        <begin position="541"/>
        <end position="561"/>
    </location>
</feature>
<name>A0ABR1V331_9PEZI</name>
<feature type="transmembrane region" description="Helical" evidence="6">
    <location>
        <begin position="265"/>
        <end position="282"/>
    </location>
</feature>
<feature type="transmembrane region" description="Helical" evidence="6">
    <location>
        <begin position="416"/>
        <end position="439"/>
    </location>
</feature>
<feature type="transmembrane region" description="Helical" evidence="6">
    <location>
        <begin position="49"/>
        <end position="71"/>
    </location>
</feature>
<dbReference type="PANTHER" id="PTHR30249">
    <property type="entry name" value="PUTATIVE SEROTONIN TRANSPORTER"/>
    <property type="match status" value="1"/>
</dbReference>
<sequence length="601" mass="64118">MTWISQICLAVKSPGAAARYRNAAIGVLLVPLTQLLVVPIQTALVSHEIILPASVLVMLVVTTAMLAASLASRGVCNFYCQYMKGPVSRAIFLPIQYLMDQSLITARLKTDFLGRHMAFGFVPSFVMLSKGHLSSAADVPRIAGALIITTLISYIGCYIFATSTFRLESSMRGLGNRVGDAESQTEHTLVLSTKALSAKRVSQMSQLTIGMFNNDSFSSLETCCSPPASTEFFVRTPPLWIALFLLLTVGVPIYCATGYEMPFEVFCFIFLWIGTVLFQRSLRTFKALSFHPRLQTTLVVICNPVLVTAALGTAYFWTKTAVTHQSIEAVLGTFKRHDDWAQIVAHIAQDRDPRLHLGAGDLATALLDAGIVSLGLKMFEYRAELWRSLATVLSTSLVAAAVAVFLNVALAHALGLAAAEALAFAARNVTIALGAPAVLHLGGSTTLMSALVIFSGMLYQMAGNLVFAWLAIPDQGPPSSVASGIQYAPRGGGVVMAETNSKRNNSNNNAATTSDSDAEDEKQRGGSGGHATEQLRAESKIIAAGVTVGINAAAMGTSHLLERDSRATAYSALSMTMFGCITVGLTSIPTIAHTLQLIVAR</sequence>
<keyword evidence="8" id="KW-1185">Reference proteome</keyword>
<keyword evidence="2 6" id="KW-0812">Transmembrane</keyword>
<feature type="transmembrane region" description="Helical" evidence="6">
    <location>
        <begin position="294"/>
        <end position="317"/>
    </location>
</feature>
<evidence type="ECO:0000256" key="3">
    <source>
        <dbReference type="ARBA" id="ARBA00022989"/>
    </source>
</evidence>
<evidence type="ECO:0008006" key="9">
    <source>
        <dbReference type="Google" id="ProtNLM"/>
    </source>
</evidence>
<feature type="region of interest" description="Disordered" evidence="5">
    <location>
        <begin position="496"/>
        <end position="533"/>
    </location>
</feature>
<dbReference type="PANTHER" id="PTHR30249:SF0">
    <property type="entry name" value="PLASTIDAL GLYCOLATE_GLYCERATE TRANSLOCATOR 1, CHLOROPLASTIC"/>
    <property type="match status" value="1"/>
</dbReference>
<feature type="transmembrane region" description="Helical" evidence="6">
    <location>
        <begin position="573"/>
        <end position="599"/>
    </location>
</feature>
<evidence type="ECO:0000256" key="4">
    <source>
        <dbReference type="ARBA" id="ARBA00023136"/>
    </source>
</evidence>
<feature type="transmembrane region" description="Helical" evidence="6">
    <location>
        <begin position="451"/>
        <end position="472"/>
    </location>
</feature>
<evidence type="ECO:0000256" key="2">
    <source>
        <dbReference type="ARBA" id="ARBA00022692"/>
    </source>
</evidence>
<accession>A0ABR1V331</accession>
<feature type="transmembrane region" description="Helical" evidence="6">
    <location>
        <begin position="23"/>
        <end position="43"/>
    </location>
</feature>
<dbReference type="GeneID" id="92049703"/>
<dbReference type="RefSeq" id="XP_066662335.1">
    <property type="nucleotide sequence ID" value="XM_066816643.1"/>
</dbReference>
<gene>
    <name evidence="7" type="ORF">PG997_012329</name>
</gene>
<keyword evidence="4 6" id="KW-0472">Membrane</keyword>
<evidence type="ECO:0000313" key="7">
    <source>
        <dbReference type="EMBL" id="KAK8065582.1"/>
    </source>
</evidence>
<feature type="transmembrane region" description="Helical" evidence="6">
    <location>
        <begin position="112"/>
        <end position="130"/>
    </location>
</feature>